<dbReference type="Proteomes" id="UP000180252">
    <property type="component" value="Unassembled WGS sequence"/>
</dbReference>
<dbReference type="Proteomes" id="UP000198319">
    <property type="component" value="Unassembled WGS sequence"/>
</dbReference>
<gene>
    <name evidence="3" type="ORF">B0A71_21265</name>
    <name evidence="2" type="ORF">BHE19_09060</name>
</gene>
<dbReference type="GO" id="GO:0016070">
    <property type="term" value="P:RNA metabolic process"/>
    <property type="evidence" value="ECO:0007669"/>
    <property type="project" value="InterPro"/>
</dbReference>
<dbReference type="GO" id="GO:0003723">
    <property type="term" value="F:RNA binding"/>
    <property type="evidence" value="ECO:0007669"/>
    <property type="project" value="InterPro"/>
</dbReference>
<feature type="domain" description="Toxin SymE-like" evidence="1">
    <location>
        <begin position="21"/>
        <end position="58"/>
    </location>
</feature>
<dbReference type="AlphaFoldDB" id="A0A1S1J648"/>
<protein>
    <submittedName>
        <fullName evidence="3">Type I addiction module toxin, SymE family</fullName>
    </submittedName>
</protein>
<sequence length="61" mass="7276">MKNLRRLKIHRKHQARAYRKTITIPQIILEGKWLGRLGFMAGLMVNVEQRKNKLIITVHKE</sequence>
<evidence type="ECO:0000313" key="5">
    <source>
        <dbReference type="Proteomes" id="UP000198319"/>
    </source>
</evidence>
<reference evidence="4" key="2">
    <citation type="submission" date="2016-09" db="EMBL/GenBank/DDBJ databases">
        <authorList>
            <person name="Chen S."/>
            <person name="Walker E."/>
        </authorList>
    </citation>
    <scope>NUCLEOTIDE SEQUENCE [LARGE SCALE GENOMIC DNA]</scope>
    <source>
        <strain evidence="4">MSU</strain>
    </source>
</reference>
<reference evidence="3 5" key="3">
    <citation type="submission" date="2016-11" db="EMBL/GenBank/DDBJ databases">
        <title>Whole genomes of Flavobacteriaceae.</title>
        <authorList>
            <person name="Stine C."/>
            <person name="Li C."/>
            <person name="Tadesse D."/>
        </authorList>
    </citation>
    <scope>NUCLEOTIDE SEQUENCE [LARGE SCALE GENOMIC DNA]</scope>
    <source>
        <strain evidence="3 5">ATCC BAA-2541</strain>
    </source>
</reference>
<comment type="caution">
    <text evidence="2">The sequence shown here is derived from an EMBL/GenBank/DDBJ whole genome shotgun (WGS) entry which is preliminary data.</text>
</comment>
<name>A0A1S1J648_9FLAO</name>
<dbReference type="EMBL" id="MIKE01000023">
    <property type="protein sequence ID" value="OHT45270.1"/>
    <property type="molecule type" value="Genomic_DNA"/>
</dbReference>
<evidence type="ECO:0000259" key="1">
    <source>
        <dbReference type="Pfam" id="PF08845"/>
    </source>
</evidence>
<evidence type="ECO:0000313" key="4">
    <source>
        <dbReference type="Proteomes" id="UP000180252"/>
    </source>
</evidence>
<dbReference type="EMBL" id="MUHG01000035">
    <property type="protein sequence ID" value="OXB14907.1"/>
    <property type="molecule type" value="Genomic_DNA"/>
</dbReference>
<proteinExistence type="predicted"/>
<dbReference type="GO" id="GO:0016788">
    <property type="term" value="F:hydrolase activity, acting on ester bonds"/>
    <property type="evidence" value="ECO:0007669"/>
    <property type="project" value="InterPro"/>
</dbReference>
<dbReference type="STRING" id="1278819.BHE19_09060"/>
<organism evidence="2 4">
    <name type="scientific">Flavobacterium tructae</name>
    <dbReference type="NCBI Taxonomy" id="1114873"/>
    <lineage>
        <taxon>Bacteria</taxon>
        <taxon>Pseudomonadati</taxon>
        <taxon>Bacteroidota</taxon>
        <taxon>Flavobacteriia</taxon>
        <taxon>Flavobacteriales</taxon>
        <taxon>Flavobacteriaceae</taxon>
        <taxon>Flavobacterium</taxon>
    </lineage>
</organism>
<accession>A0A1S1J648</accession>
<evidence type="ECO:0000313" key="3">
    <source>
        <dbReference type="EMBL" id="OXB14907.1"/>
    </source>
</evidence>
<reference evidence="2" key="1">
    <citation type="submission" date="2016-09" db="EMBL/GenBank/DDBJ databases">
        <authorList>
            <person name="Capua I."/>
            <person name="De Benedictis P."/>
            <person name="Joannis T."/>
            <person name="Lombin L.H."/>
            <person name="Cattoli G."/>
        </authorList>
    </citation>
    <scope>NUCLEOTIDE SEQUENCE [LARGE SCALE GENOMIC DNA]</scope>
    <source>
        <strain evidence="2">MSU</strain>
    </source>
</reference>
<dbReference type="InterPro" id="IPR014944">
    <property type="entry name" value="Toxin_SymE-like"/>
</dbReference>
<dbReference type="RefSeq" id="WP_026109942.1">
    <property type="nucleotide sequence ID" value="NZ_MIKE01000023.1"/>
</dbReference>
<dbReference type="OrthoDB" id="9803936at2"/>
<dbReference type="Pfam" id="PF08845">
    <property type="entry name" value="SymE_toxin"/>
    <property type="match status" value="1"/>
</dbReference>
<dbReference type="GO" id="GO:0005737">
    <property type="term" value="C:cytoplasm"/>
    <property type="evidence" value="ECO:0007669"/>
    <property type="project" value="InterPro"/>
</dbReference>
<evidence type="ECO:0000313" key="2">
    <source>
        <dbReference type="EMBL" id="OHT45270.1"/>
    </source>
</evidence>
<keyword evidence="5" id="KW-1185">Reference proteome</keyword>